<evidence type="ECO:0000256" key="6">
    <source>
        <dbReference type="RuleBase" id="RU003915"/>
    </source>
</evidence>
<dbReference type="EC" id="5.2.1.8" evidence="6"/>
<keyword evidence="7" id="KW-0732">Signal</keyword>
<evidence type="ECO:0000313" key="9">
    <source>
        <dbReference type="EMBL" id="MDM8144683.1"/>
    </source>
</evidence>
<dbReference type="Pfam" id="PF00254">
    <property type="entry name" value="FKBP_C"/>
    <property type="match status" value="1"/>
</dbReference>
<evidence type="ECO:0000313" key="10">
    <source>
        <dbReference type="Proteomes" id="UP001228403"/>
    </source>
</evidence>
<dbReference type="InterPro" id="IPR036944">
    <property type="entry name" value="PPIase_FKBP_N_sf"/>
</dbReference>
<name>A0ABT7U342_9BACE</name>
<keyword evidence="10" id="KW-1185">Reference proteome</keyword>
<comment type="catalytic activity">
    <reaction evidence="1 5 6">
        <text>[protein]-peptidylproline (omega=180) = [protein]-peptidylproline (omega=0)</text>
        <dbReference type="Rhea" id="RHEA:16237"/>
        <dbReference type="Rhea" id="RHEA-COMP:10747"/>
        <dbReference type="Rhea" id="RHEA-COMP:10748"/>
        <dbReference type="ChEBI" id="CHEBI:83833"/>
        <dbReference type="ChEBI" id="CHEBI:83834"/>
        <dbReference type="EC" id="5.2.1.8"/>
    </reaction>
</comment>
<proteinExistence type="inferred from homology"/>
<dbReference type="InterPro" id="IPR001179">
    <property type="entry name" value="PPIase_FKBP_dom"/>
</dbReference>
<dbReference type="PANTHER" id="PTHR43811:SF19">
    <property type="entry name" value="39 KDA FK506-BINDING NUCLEAR PROTEIN"/>
    <property type="match status" value="1"/>
</dbReference>
<feature type="signal peptide" evidence="7">
    <location>
        <begin position="1"/>
        <end position="23"/>
    </location>
</feature>
<evidence type="ECO:0000256" key="5">
    <source>
        <dbReference type="PROSITE-ProRule" id="PRU00277"/>
    </source>
</evidence>
<feature type="chain" id="PRO_5045526869" description="Peptidyl-prolyl cis-trans isomerase" evidence="7">
    <location>
        <begin position="24"/>
        <end position="290"/>
    </location>
</feature>
<dbReference type="Gene3D" id="1.10.287.460">
    <property type="entry name" value="Peptidyl-prolyl cis-trans isomerase, FKBP-type, N-terminal domain"/>
    <property type="match status" value="1"/>
</dbReference>
<dbReference type="GO" id="GO:0003755">
    <property type="term" value="F:peptidyl-prolyl cis-trans isomerase activity"/>
    <property type="evidence" value="ECO:0007669"/>
    <property type="project" value="UniProtKB-EC"/>
</dbReference>
<dbReference type="SUPFAM" id="SSF54534">
    <property type="entry name" value="FKBP-like"/>
    <property type="match status" value="1"/>
</dbReference>
<dbReference type="InterPro" id="IPR000774">
    <property type="entry name" value="PPIase_FKBP_N"/>
</dbReference>
<dbReference type="Gene3D" id="3.10.50.40">
    <property type="match status" value="1"/>
</dbReference>
<dbReference type="PROSITE" id="PS50059">
    <property type="entry name" value="FKBP_PPIASE"/>
    <property type="match status" value="1"/>
</dbReference>
<reference evidence="10" key="1">
    <citation type="submission" date="2023-07" db="EMBL/GenBank/DDBJ databases">
        <title>Identification and characterization of horizontal gene transfer across gut microbiota members of farm animals based on homology search.</title>
        <authorList>
            <person name="Schwarzerova J."/>
            <person name="Nykrynova M."/>
            <person name="Jureckova K."/>
            <person name="Cejkova D."/>
            <person name="Rychlik I."/>
        </authorList>
    </citation>
    <scope>NUCLEOTIDE SEQUENCE [LARGE SCALE GENOMIC DNA]</scope>
    <source>
        <strain evidence="10">ET4</strain>
    </source>
</reference>
<dbReference type="PANTHER" id="PTHR43811">
    <property type="entry name" value="FKBP-TYPE PEPTIDYL-PROLYL CIS-TRANS ISOMERASE FKPA"/>
    <property type="match status" value="1"/>
</dbReference>
<dbReference type="Pfam" id="PF01346">
    <property type="entry name" value="FKBP_N"/>
    <property type="match status" value="1"/>
</dbReference>
<evidence type="ECO:0000259" key="8">
    <source>
        <dbReference type="PROSITE" id="PS50059"/>
    </source>
</evidence>
<keyword evidence="4 5" id="KW-0413">Isomerase</keyword>
<comment type="caution">
    <text evidence="9">The sequence shown here is derived from an EMBL/GenBank/DDBJ whole genome shotgun (WGS) entry which is preliminary data.</text>
</comment>
<protein>
    <recommendedName>
        <fullName evidence="6">Peptidyl-prolyl cis-trans isomerase</fullName>
        <ecNumber evidence="6">5.2.1.8</ecNumber>
    </recommendedName>
</protein>
<evidence type="ECO:0000256" key="1">
    <source>
        <dbReference type="ARBA" id="ARBA00000971"/>
    </source>
</evidence>
<sequence>MKKTSFMMAAALVATMASCSKSGAPKADLKNNVDSLSYSIGLAQTQGLKPYLANAMGIDTTDMADFIRGLNEGANAGDDKKKMAYFAGVQIGQQISQQMLKGINYELYGEDSTQTISLKNFMAGFINGINGKSDIMTVEQAQEIATKKMESIKKEQTEKKYGDNKKKSEEYMANIAKKAGVKALANGVYYEVITEGKGAIPADTSRVKVNYEGKLIDGTVFDKTEKDPAIFACNAVIPGWTEALTHMPVGSKWIVYIPQDQAYGAREAGNIKPFSALTFTIELLGIEGTK</sequence>
<accession>A0ABT7U342</accession>
<evidence type="ECO:0000256" key="2">
    <source>
        <dbReference type="ARBA" id="ARBA00006577"/>
    </source>
</evidence>
<dbReference type="Proteomes" id="UP001228403">
    <property type="component" value="Unassembled WGS sequence"/>
</dbReference>
<evidence type="ECO:0000256" key="4">
    <source>
        <dbReference type="ARBA" id="ARBA00023235"/>
    </source>
</evidence>
<keyword evidence="3 5" id="KW-0697">Rotamase</keyword>
<comment type="similarity">
    <text evidence="2 6">Belongs to the FKBP-type PPIase family.</text>
</comment>
<evidence type="ECO:0000256" key="7">
    <source>
        <dbReference type="SAM" id="SignalP"/>
    </source>
</evidence>
<dbReference type="InterPro" id="IPR046357">
    <property type="entry name" value="PPIase_dom_sf"/>
</dbReference>
<dbReference type="EMBL" id="JAUDCF010000002">
    <property type="protein sequence ID" value="MDM8144683.1"/>
    <property type="molecule type" value="Genomic_DNA"/>
</dbReference>
<organism evidence="9 10">
    <name type="scientific">Bacteroides eggerthii</name>
    <dbReference type="NCBI Taxonomy" id="28111"/>
    <lineage>
        <taxon>Bacteria</taxon>
        <taxon>Pseudomonadati</taxon>
        <taxon>Bacteroidota</taxon>
        <taxon>Bacteroidia</taxon>
        <taxon>Bacteroidales</taxon>
        <taxon>Bacteroidaceae</taxon>
        <taxon>Bacteroides</taxon>
    </lineage>
</organism>
<gene>
    <name evidence="9" type="ORF">QUW02_01860</name>
</gene>
<feature type="domain" description="PPIase FKBP-type" evidence="8">
    <location>
        <begin position="204"/>
        <end position="287"/>
    </location>
</feature>
<evidence type="ECO:0000256" key="3">
    <source>
        <dbReference type="ARBA" id="ARBA00023110"/>
    </source>
</evidence>
<dbReference type="PROSITE" id="PS51257">
    <property type="entry name" value="PROKAR_LIPOPROTEIN"/>
    <property type="match status" value="1"/>
</dbReference>